<dbReference type="Proteomes" id="UP001206067">
    <property type="component" value="Unassembled WGS sequence"/>
</dbReference>
<dbReference type="EMBL" id="JANKHH010000003">
    <property type="protein sequence ID" value="MCR2833481.1"/>
    <property type="molecule type" value="Genomic_DNA"/>
</dbReference>
<sequence>MYGDALTTKERIKDRLQITATSFDTVLDRLILSVTARIEQMCGRRFIQGTYTHELHDGSDSYGTRRTFLIVKNAPVQTVSALQYNAGSNSSPNWLAVNEDYYHTDRDAGIIYVPGGLPRGFQNVRVTYTGGFSGYSIGVNNFWFFNITPTGTVDGSNLTFTLPEDATQVIVYADGMREAASNVTFVPGSASFTLAAGRAPTSTIAADYLRENAAEDSDLYLPADLTEMCEEAVVRIFKRRDSEGRLSETFQESSITWSRSIFTDEDLRTIRNYRRGYNL</sequence>
<evidence type="ECO:0000313" key="1">
    <source>
        <dbReference type="EMBL" id="MCR2833481.1"/>
    </source>
</evidence>
<evidence type="ECO:0000313" key="2">
    <source>
        <dbReference type="Proteomes" id="UP001206067"/>
    </source>
</evidence>
<proteinExistence type="predicted"/>
<accession>A0ABT1XP87</accession>
<reference evidence="1 2" key="1">
    <citation type="submission" date="2022-08" db="EMBL/GenBank/DDBJ databases">
        <title>Polyphasic taxonomy analysis of Qipengyuania sp.RS5-5.</title>
        <authorList>
            <person name="Xamxidin M."/>
            <person name="Wu M."/>
        </authorList>
    </citation>
    <scope>NUCLEOTIDE SEQUENCE [LARGE SCALE GENOMIC DNA]</scope>
    <source>
        <strain evidence="1 2">RS5-5</strain>
    </source>
</reference>
<comment type="caution">
    <text evidence="1">The sequence shown here is derived from an EMBL/GenBank/DDBJ whole genome shotgun (WGS) entry which is preliminary data.</text>
</comment>
<organism evidence="1 2">
    <name type="scientific">Parerythrobacter lacustris</name>
    <dbReference type="NCBI Taxonomy" id="2969984"/>
    <lineage>
        <taxon>Bacteria</taxon>
        <taxon>Pseudomonadati</taxon>
        <taxon>Pseudomonadota</taxon>
        <taxon>Alphaproteobacteria</taxon>
        <taxon>Sphingomonadales</taxon>
        <taxon>Erythrobacteraceae</taxon>
        <taxon>Parerythrobacter</taxon>
    </lineage>
</organism>
<keyword evidence="2" id="KW-1185">Reference proteome</keyword>
<gene>
    <name evidence="1" type="ORF">NSO95_05960</name>
</gene>
<name>A0ABT1XP87_9SPHN</name>
<protein>
    <submittedName>
        <fullName evidence="1">Uncharacterized protein</fullName>
    </submittedName>
</protein>
<dbReference type="RefSeq" id="WP_257595245.1">
    <property type="nucleotide sequence ID" value="NZ_JANKHH010000003.1"/>
</dbReference>